<dbReference type="Proteomes" id="UP000244162">
    <property type="component" value="Unassembled WGS sequence"/>
</dbReference>
<protein>
    <recommendedName>
        <fullName evidence="1">Sacsin/Nov domain-containing protein</fullName>
    </recommendedName>
</protein>
<dbReference type="GO" id="GO:0030544">
    <property type="term" value="F:Hsp70 protein binding"/>
    <property type="evidence" value="ECO:0007669"/>
    <property type="project" value="TreeGrafter"/>
</dbReference>
<organism evidence="2 3">
    <name type="scientific">Sphingomonas oleivorans</name>
    <dbReference type="NCBI Taxonomy" id="1735121"/>
    <lineage>
        <taxon>Bacteria</taxon>
        <taxon>Pseudomonadati</taxon>
        <taxon>Pseudomonadota</taxon>
        <taxon>Alphaproteobacteria</taxon>
        <taxon>Sphingomonadales</taxon>
        <taxon>Sphingomonadaceae</taxon>
        <taxon>Sphingomonas</taxon>
    </lineage>
</organism>
<dbReference type="NCBIfam" id="NF047352">
    <property type="entry name" value="P_loop_sacsin"/>
    <property type="match status" value="1"/>
</dbReference>
<reference evidence="2 3" key="1">
    <citation type="submission" date="2017-09" db="EMBL/GenBank/DDBJ databases">
        <title>Sphingomonas panjinensis sp.nov., isolated from oil-contaminated soil.</title>
        <authorList>
            <person name="Wang L."/>
            <person name="Chen L."/>
        </authorList>
    </citation>
    <scope>NUCLEOTIDE SEQUENCE [LARGE SCALE GENOMIC DNA]</scope>
    <source>
        <strain evidence="2 3">FW-11</strain>
    </source>
</reference>
<comment type="caution">
    <text evidence="2">The sequence shown here is derived from an EMBL/GenBank/DDBJ whole genome shotgun (WGS) entry which is preliminary data.</text>
</comment>
<dbReference type="Gene3D" id="3.30.565.10">
    <property type="entry name" value="Histidine kinase-like ATPase, C-terminal domain"/>
    <property type="match status" value="1"/>
</dbReference>
<dbReference type="InterPro" id="IPR036890">
    <property type="entry name" value="HATPase_C_sf"/>
</dbReference>
<dbReference type="Pfam" id="PF25794">
    <property type="entry name" value="SACS"/>
    <property type="match status" value="1"/>
</dbReference>
<feature type="domain" description="Sacsin/Nov" evidence="1">
    <location>
        <begin position="17"/>
        <end position="129"/>
    </location>
</feature>
<sequence>MDIRSSGLVHSAETDILRLQQILREGYASGFTIFKELLQNAEDAGASRMVVAGHAGFDDAVNPLLRAPGLIVANDGKVFARHMDAITRASGGSKADERSAVGRFGLGQKSVYHLCDAFIALGRVEDRDGRTQTLIMNPWDQVAEADAAHRDWPQLSHAEGKMLLDKASALGMKQGMALFLPLRTADLRPGPALCLSDMNWQPDSAIADILDGEELAATLCCLRNLESVEIIPIAGEGRRISMRNGARRLSGPGVESVAPNIGGQVVGAGFELTFSGRQQWKPDGQAAQLLKVDGWDKVFDIHGKLIPPKANPHGAVILCRSVAREGTGQLRLRNAVYLPLGAPLFAEPLERGSDNIDLLVHGYFFVSSDRRKLRDDDHIETRWNQALRREAALPLLLDAMADALPELPGDAERHALIRALQRTPWWNDHRAEACQGKALARSWPGDRAESWQVCSGASLRPVMRGDATSLARLKAAFPGLEDWCRENGIVLAFGTVLADADPRWPDAQLANLVRLAGPAAFQKGQVAETLAAVLEAAQPGEAARAALAETCRSAIALVDQSLASAEKLKPLVRRLPQDRILVLPPSVENRELLRALAAAGTSIPVKAAWAEQGGAMSRQLGLSETIELLAAAEPFLSARGAVAQEASALISHLLRNGPSLETLAADRRGSELQVIPARLMQDEADVRLSLGAIAGLKRRGLLFDAAPNRELLVLASAVAAPEVYQVRLKDGGLGDLASAKKTECLLAVLRQAESFGDPGKCGELAELLGADAPRDELRRLVARDPVLPSHVSLIELDELGGILDDLVQELLQDREDRLVASATTAELKKALRDRIGLRRIDLTELGGWLQDAQSAGAMRSMDDSKAMALLKSGIDDDVLKTLPLHRSIGHESLLPATDLFRGRASDIAPALLPFTRLVELWGDSPAAAVQNRLIARWGPEAAVRTALAAPNPERFTSEIATALGAIEHLPDDLIDALRQTAWIAAGGKAWTPTNVLDLPLDAEQALEDLILTQGGLLFASTLPGCLREEDVQRHLGRLQPDRSKSFLLAARLAADHGATGLCLDVVEHLDELARLASSNAELDAESWPLISAALRDGMADAVVAGMAEVLNAPPLAGIVAQMNAMAGLNGLGTNAEAARRLYRAAFGRNLAVLTNRSSYLPADLLVSTEAGGFGRADSVALSTAGIEPSALLAREYADKLDQLEEQAPSFLPMTKPAAADWLEGIERAFSPLSQYDVHDGILLALAMLGRDEQIQSLAVKWEGQRSFHRICDDLDRLADEQRGMAHANRERLAELRFAVELPDNGQVTVPSVAGSDCTVPLSGKDDALLLDCIPRGIERDQAGYRHVYDLVIGPVSPSDEAEARQLLDQFVRKLAIALMLGFERHKAALSELLASYFASDQRTLEDTCAELQEVLHDRLAGIKTGPVMRAAVNDYHRDAPRGRDKARSALWAAAQSDEGARELLEATRQKIDEMGYAPHRVLFELYQNAVDAQAQWHGNGRFRVEAIADGDQMITCLRVIHWGRPVNQPGSDPIKAEEEGHRRDLSNMLAINHSAKDGDTVTGRFGLGFKTVHMLADEVRLASGGIAIRILGGMIPADWEGGSRTIAPFHDRGRKATLIEIPVIPGRAGEALEAWEAFREAAPFLAALGQDASIEVARPEDEKVFRHEEHRLVDGVSWLAIDGTRRVLRFDLGNDFRLFLPFGCNGPHAFPSDVPQFWHLVPLVGERRRGVWLLEGRFPVDPGRTQLSGTADEKDSRFARLGLALGPRLMAFYDFCLADWASFARATGLDPEGRDDFWRKLVQLFAQDLASQGSEQSLHKSGQGLARLWAERPLVHLAFGGATRAADVKWRLSGALADRDAQVAISDLLAQEEFKKAVVTEETGQLLRSVGLPSGQRLDAVTLAEALAGAEGIDCALAESLACLCAEAVSLAMTGEEESEFRKFLRERHWLAEDGSWQSIRLLAFPQGNSDEQERAAFAPPSGRLASNYAGAAFDLAAFAREQAGHTPNVWEKWAESAGDSAARQQAFIRYLVGADDRTVAQLASAAKWLPAVDELANSPLLAGLQQDEKNRLLAKLGYSFSFASIPTDPTSSWQPDAEQALSGIAQWWHDNHGDLRDAYDRAVYPEDFSSTSLADGDKPAWFTMLSLATFQTLGRIKPAQSRQFVAKAIQDGWWHELATIDPCDEELKPFVERLRAWSDPDADESYLLWRRCLPDLCMVARHLESYQRLFMKLPAVVAQEGDISLRGHLRPAFSHVAARMGIEAAPLARSLGIGANWLVRELGRKGIYSQAQSEQIMPYGWSAAERVRRLAYTLGMGQFERGIDEGRALHGAVERFIGDAAHFDGDGDLPLHVITLAKHRDDLVSILNDADVEEWPDSNWDDAEDDDA</sequence>
<dbReference type="InterPro" id="IPR058210">
    <property type="entry name" value="SACS/Nov_dom"/>
</dbReference>
<keyword evidence="3" id="KW-1185">Reference proteome</keyword>
<accession>A0A2T5FWA4</accession>
<evidence type="ECO:0000313" key="3">
    <source>
        <dbReference type="Proteomes" id="UP000244162"/>
    </source>
</evidence>
<dbReference type="PANTHER" id="PTHR15600:SF42">
    <property type="entry name" value="SACSIN"/>
    <property type="match status" value="1"/>
</dbReference>
<dbReference type="InterPro" id="IPR052972">
    <property type="entry name" value="Sacsin_chaperone_reg"/>
</dbReference>
<evidence type="ECO:0000313" key="2">
    <source>
        <dbReference type="EMBL" id="PTQ10053.1"/>
    </source>
</evidence>
<dbReference type="EMBL" id="NWBU01000010">
    <property type="protein sequence ID" value="PTQ10053.1"/>
    <property type="molecule type" value="Genomic_DNA"/>
</dbReference>
<proteinExistence type="predicted"/>
<dbReference type="SUPFAM" id="SSF55874">
    <property type="entry name" value="ATPase domain of HSP90 chaperone/DNA topoisomerase II/histidine kinase"/>
    <property type="match status" value="2"/>
</dbReference>
<gene>
    <name evidence="2" type="ORF">CLG96_13005</name>
</gene>
<dbReference type="PANTHER" id="PTHR15600">
    <property type="entry name" value="SACSIN"/>
    <property type="match status" value="1"/>
</dbReference>
<name>A0A2T5FWA4_9SPHN</name>
<evidence type="ECO:0000259" key="1">
    <source>
        <dbReference type="Pfam" id="PF25794"/>
    </source>
</evidence>